<name>A0A8J6BM32_ELECQ</name>
<keyword evidence="3" id="KW-1185">Reference proteome</keyword>
<reference evidence="2" key="1">
    <citation type="thesis" date="2020" institute="ProQuest LLC" country="789 East Eisenhower Parkway, Ann Arbor, MI, USA">
        <title>Comparative Genomics and Chromosome Evolution.</title>
        <authorList>
            <person name="Mudd A.B."/>
        </authorList>
    </citation>
    <scope>NUCLEOTIDE SEQUENCE</scope>
    <source>
        <strain evidence="2">HN-11 Male</strain>
        <tissue evidence="2">Kidney and liver</tissue>
    </source>
</reference>
<sequence length="83" mass="9184">MESLLSMLQSQRKFPSIPEASSRGGMLFDMNIFGCSLCTGIVLSVYIIFSCPVCLFSSVLVVITFYCSILSGRTCILGYRMFC</sequence>
<feature type="transmembrane region" description="Helical" evidence="1">
    <location>
        <begin position="30"/>
        <end position="49"/>
    </location>
</feature>
<keyword evidence="1" id="KW-1133">Transmembrane helix</keyword>
<organism evidence="2 3">
    <name type="scientific">Eleutherodactylus coqui</name>
    <name type="common">Puerto Rican coqui</name>
    <dbReference type="NCBI Taxonomy" id="57060"/>
    <lineage>
        <taxon>Eukaryota</taxon>
        <taxon>Metazoa</taxon>
        <taxon>Chordata</taxon>
        <taxon>Craniata</taxon>
        <taxon>Vertebrata</taxon>
        <taxon>Euteleostomi</taxon>
        <taxon>Amphibia</taxon>
        <taxon>Batrachia</taxon>
        <taxon>Anura</taxon>
        <taxon>Neobatrachia</taxon>
        <taxon>Hyloidea</taxon>
        <taxon>Eleutherodactylidae</taxon>
        <taxon>Eleutherodactylinae</taxon>
        <taxon>Eleutherodactylus</taxon>
        <taxon>Eleutherodactylus</taxon>
    </lineage>
</organism>
<feature type="transmembrane region" description="Helical" evidence="1">
    <location>
        <begin position="55"/>
        <end position="79"/>
    </location>
</feature>
<protein>
    <submittedName>
        <fullName evidence="2">Uncharacterized protein</fullName>
    </submittedName>
</protein>
<dbReference type="Proteomes" id="UP000770717">
    <property type="component" value="Unassembled WGS sequence"/>
</dbReference>
<proteinExistence type="predicted"/>
<evidence type="ECO:0000256" key="1">
    <source>
        <dbReference type="SAM" id="Phobius"/>
    </source>
</evidence>
<evidence type="ECO:0000313" key="3">
    <source>
        <dbReference type="Proteomes" id="UP000770717"/>
    </source>
</evidence>
<dbReference type="AlphaFoldDB" id="A0A8J6BM32"/>
<keyword evidence="1" id="KW-0472">Membrane</keyword>
<keyword evidence="1" id="KW-0812">Transmembrane</keyword>
<evidence type="ECO:0000313" key="2">
    <source>
        <dbReference type="EMBL" id="KAG9462748.1"/>
    </source>
</evidence>
<gene>
    <name evidence="2" type="ORF">GDO78_023220</name>
</gene>
<dbReference type="EMBL" id="WNTK01009695">
    <property type="protein sequence ID" value="KAG9462748.1"/>
    <property type="molecule type" value="Genomic_DNA"/>
</dbReference>
<comment type="caution">
    <text evidence="2">The sequence shown here is derived from an EMBL/GenBank/DDBJ whole genome shotgun (WGS) entry which is preliminary data.</text>
</comment>
<accession>A0A8J6BM32</accession>